<dbReference type="InterPro" id="IPR001021">
    <property type="entry name" value="Ribosomal_bL25_long"/>
</dbReference>
<dbReference type="Gene3D" id="2.170.120.20">
    <property type="entry name" value="Ribosomal protein L25, beta domain"/>
    <property type="match status" value="1"/>
</dbReference>
<comment type="subunit">
    <text evidence="5">Part of the 50S ribosomal subunit; part of the 5S rRNA/L5/L18/L25 subcomplex. Contacts the 5S rRNA. Binds to the 5S rRNA independently of L5 and L18.</text>
</comment>
<dbReference type="PANTHER" id="PTHR33284:SF1">
    <property type="entry name" value="RIBOSOMAL PROTEIN L25_GLN-TRNA SYNTHETASE, ANTI-CODON-BINDING DOMAIN-CONTAINING PROTEIN"/>
    <property type="match status" value="1"/>
</dbReference>
<comment type="similarity">
    <text evidence="5">Belongs to the bacterial ribosomal protein bL25 family. CTC subfamily.</text>
</comment>
<dbReference type="GO" id="GO:0006412">
    <property type="term" value="P:translation"/>
    <property type="evidence" value="ECO:0007669"/>
    <property type="project" value="UniProtKB-UniRule"/>
</dbReference>
<proteinExistence type="inferred from homology"/>
<dbReference type="InterPro" id="IPR020057">
    <property type="entry name" value="Ribosomal_bL25_b-dom"/>
</dbReference>
<sequence length="214" mass="23498">MNRLNLEAHPRTSLTKGERNSIRRRGDVPGIVYGKEMAPQAIYITKESFKQLRGHGRMLVELNLDGGRISAMVHEVTRDIMNKQPLHIDLHAVNLAEPMHVEIPIFLDGLETVEKKKNGVIQQQTRDVLVKCLPTDVPEFILHNISALDIGQNVTCGDLALPAGVTLLSPADEVVCSVIAAKNAPADTEIEPKEPELVHDTEGKGKDAADKVAR</sequence>
<keyword evidence="4 5" id="KW-0687">Ribonucleoprotein</keyword>
<feature type="domain" description="Large ribosomal subunit protein bL25 beta" evidence="8">
    <location>
        <begin position="99"/>
        <end position="181"/>
    </location>
</feature>
<dbReference type="InterPro" id="IPR011035">
    <property type="entry name" value="Ribosomal_bL25/Gln-tRNA_synth"/>
</dbReference>
<dbReference type="Pfam" id="PF14693">
    <property type="entry name" value="Ribosomal_TL5_C"/>
    <property type="match status" value="1"/>
</dbReference>
<keyword evidence="10" id="KW-1185">Reference proteome</keyword>
<dbReference type="Gene3D" id="2.40.240.10">
    <property type="entry name" value="Ribosomal Protein L25, Chain P"/>
    <property type="match status" value="1"/>
</dbReference>
<name>A0A1Y0IU10_9BACL</name>
<comment type="function">
    <text evidence="5">This is one of the proteins that binds to the 5S RNA in the ribosome where it forms part of the central protuberance.</text>
</comment>
<dbReference type="OrthoDB" id="9790002at2"/>
<dbReference type="InterPro" id="IPR020056">
    <property type="entry name" value="Rbsml_bL25/Gln-tRNA_synth_N"/>
</dbReference>
<evidence type="ECO:0000256" key="3">
    <source>
        <dbReference type="ARBA" id="ARBA00022980"/>
    </source>
</evidence>
<evidence type="ECO:0000313" key="9">
    <source>
        <dbReference type="EMBL" id="ARU63830.1"/>
    </source>
</evidence>
<dbReference type="InterPro" id="IPR020930">
    <property type="entry name" value="Ribosomal_uL5_bac-type"/>
</dbReference>
<dbReference type="CDD" id="cd00495">
    <property type="entry name" value="Ribosomal_L25_TL5_CTC"/>
    <property type="match status" value="1"/>
</dbReference>
<dbReference type="HAMAP" id="MF_01334">
    <property type="entry name" value="Ribosomal_bL25_CTC"/>
    <property type="match status" value="1"/>
</dbReference>
<evidence type="ECO:0000256" key="6">
    <source>
        <dbReference type="SAM" id="MobiDB-lite"/>
    </source>
</evidence>
<dbReference type="GO" id="GO:0008097">
    <property type="term" value="F:5S rRNA binding"/>
    <property type="evidence" value="ECO:0007669"/>
    <property type="project" value="InterPro"/>
</dbReference>
<feature type="compositionally biased region" description="Basic and acidic residues" evidence="6">
    <location>
        <begin position="190"/>
        <end position="214"/>
    </location>
</feature>
<dbReference type="EMBL" id="CP021434">
    <property type="protein sequence ID" value="ARU63830.1"/>
    <property type="molecule type" value="Genomic_DNA"/>
</dbReference>
<organism evidence="9 10">
    <name type="scientific">Tumebacillus avium</name>
    <dbReference type="NCBI Taxonomy" id="1903704"/>
    <lineage>
        <taxon>Bacteria</taxon>
        <taxon>Bacillati</taxon>
        <taxon>Bacillota</taxon>
        <taxon>Bacilli</taxon>
        <taxon>Bacillales</taxon>
        <taxon>Alicyclobacillaceae</taxon>
        <taxon>Tumebacillus</taxon>
    </lineage>
</organism>
<gene>
    <name evidence="5" type="primary">rplY</name>
    <name evidence="5" type="synonym">ctc</name>
    <name evidence="9" type="ORF">CBW65_07720</name>
</gene>
<dbReference type="Proteomes" id="UP000195437">
    <property type="component" value="Chromosome"/>
</dbReference>
<dbReference type="InterPro" id="IPR037121">
    <property type="entry name" value="Ribosomal_bL25_C"/>
</dbReference>
<keyword evidence="1 5" id="KW-0699">rRNA-binding</keyword>
<evidence type="ECO:0000256" key="1">
    <source>
        <dbReference type="ARBA" id="ARBA00022730"/>
    </source>
</evidence>
<evidence type="ECO:0000259" key="8">
    <source>
        <dbReference type="Pfam" id="PF14693"/>
    </source>
</evidence>
<evidence type="ECO:0000259" key="7">
    <source>
        <dbReference type="Pfam" id="PF01386"/>
    </source>
</evidence>
<feature type="region of interest" description="Disordered" evidence="6">
    <location>
        <begin position="1"/>
        <end position="21"/>
    </location>
</feature>
<feature type="domain" description="Large ribosomal subunit protein bL25 L25" evidence="7">
    <location>
        <begin position="6"/>
        <end position="90"/>
    </location>
</feature>
<dbReference type="GO" id="GO:0003735">
    <property type="term" value="F:structural constituent of ribosome"/>
    <property type="evidence" value="ECO:0007669"/>
    <property type="project" value="InterPro"/>
</dbReference>
<evidence type="ECO:0000256" key="2">
    <source>
        <dbReference type="ARBA" id="ARBA00022884"/>
    </source>
</evidence>
<dbReference type="PANTHER" id="PTHR33284">
    <property type="entry name" value="RIBOSOMAL PROTEIN L25/GLN-TRNA SYNTHETASE, ANTI-CODON-BINDING DOMAIN-CONTAINING PROTEIN"/>
    <property type="match status" value="1"/>
</dbReference>
<dbReference type="AlphaFoldDB" id="A0A1Y0IU10"/>
<dbReference type="GO" id="GO:0022625">
    <property type="term" value="C:cytosolic large ribosomal subunit"/>
    <property type="evidence" value="ECO:0007669"/>
    <property type="project" value="TreeGrafter"/>
</dbReference>
<feature type="region of interest" description="Disordered" evidence="6">
    <location>
        <begin position="185"/>
        <end position="214"/>
    </location>
</feature>
<dbReference type="InterPro" id="IPR029751">
    <property type="entry name" value="Ribosomal_L25_dom"/>
</dbReference>
<reference evidence="10" key="1">
    <citation type="submission" date="2017-05" db="EMBL/GenBank/DDBJ databases">
        <authorList>
            <person name="Sung H."/>
        </authorList>
    </citation>
    <scope>NUCLEOTIDE SEQUENCE [LARGE SCALE GENOMIC DNA]</scope>
    <source>
        <strain evidence="10">AR23208</strain>
    </source>
</reference>
<dbReference type="NCBIfam" id="TIGR00731">
    <property type="entry name" value="bL25_bact_ctc"/>
    <property type="match status" value="1"/>
</dbReference>
<dbReference type="SUPFAM" id="SSF50715">
    <property type="entry name" value="Ribosomal protein L25-like"/>
    <property type="match status" value="1"/>
</dbReference>
<accession>A0A1Y0IU10</accession>
<evidence type="ECO:0000256" key="4">
    <source>
        <dbReference type="ARBA" id="ARBA00023274"/>
    </source>
</evidence>
<keyword evidence="3 5" id="KW-0689">Ribosomal protein</keyword>
<evidence type="ECO:0000313" key="10">
    <source>
        <dbReference type="Proteomes" id="UP000195437"/>
    </source>
</evidence>
<dbReference type="Pfam" id="PF01386">
    <property type="entry name" value="Ribosomal_L25p"/>
    <property type="match status" value="1"/>
</dbReference>
<dbReference type="KEGG" id="tum:CBW65_07720"/>
<evidence type="ECO:0000256" key="5">
    <source>
        <dbReference type="HAMAP-Rule" id="MF_01334"/>
    </source>
</evidence>
<keyword evidence="2 5" id="KW-0694">RNA-binding</keyword>
<protein>
    <recommendedName>
        <fullName evidence="5">Large ribosomal subunit protein bL25</fullName>
    </recommendedName>
    <alternativeName>
        <fullName evidence="5">General stress protein CTC</fullName>
    </alternativeName>
</protein>